<dbReference type="Proteomes" id="UP000324222">
    <property type="component" value="Unassembled WGS sequence"/>
</dbReference>
<dbReference type="AlphaFoldDB" id="A0A5B7IYE7"/>
<dbReference type="EMBL" id="VSRR010074824">
    <property type="protein sequence ID" value="MPC87545.1"/>
    <property type="molecule type" value="Genomic_DNA"/>
</dbReference>
<reference evidence="1 2" key="1">
    <citation type="submission" date="2019-05" db="EMBL/GenBank/DDBJ databases">
        <title>Another draft genome of Portunus trituberculatus and its Hox gene families provides insights of decapod evolution.</title>
        <authorList>
            <person name="Jeong J.-H."/>
            <person name="Song I."/>
            <person name="Kim S."/>
            <person name="Choi T."/>
            <person name="Kim D."/>
            <person name="Ryu S."/>
            <person name="Kim W."/>
        </authorList>
    </citation>
    <scope>NUCLEOTIDE SEQUENCE [LARGE SCALE GENOMIC DNA]</scope>
    <source>
        <tissue evidence="1">Muscle</tissue>
    </source>
</reference>
<name>A0A5B7IYE7_PORTR</name>
<gene>
    <name evidence="1" type="ORF">E2C01_082410</name>
</gene>
<comment type="caution">
    <text evidence="1">The sequence shown here is derived from an EMBL/GenBank/DDBJ whole genome shotgun (WGS) entry which is preliminary data.</text>
</comment>
<evidence type="ECO:0000313" key="2">
    <source>
        <dbReference type="Proteomes" id="UP000324222"/>
    </source>
</evidence>
<keyword evidence="2" id="KW-1185">Reference proteome</keyword>
<evidence type="ECO:0000313" key="1">
    <source>
        <dbReference type="EMBL" id="MPC87545.1"/>
    </source>
</evidence>
<organism evidence="1 2">
    <name type="scientific">Portunus trituberculatus</name>
    <name type="common">Swimming crab</name>
    <name type="synonym">Neptunus trituberculatus</name>
    <dbReference type="NCBI Taxonomy" id="210409"/>
    <lineage>
        <taxon>Eukaryota</taxon>
        <taxon>Metazoa</taxon>
        <taxon>Ecdysozoa</taxon>
        <taxon>Arthropoda</taxon>
        <taxon>Crustacea</taxon>
        <taxon>Multicrustacea</taxon>
        <taxon>Malacostraca</taxon>
        <taxon>Eumalacostraca</taxon>
        <taxon>Eucarida</taxon>
        <taxon>Decapoda</taxon>
        <taxon>Pleocyemata</taxon>
        <taxon>Brachyura</taxon>
        <taxon>Eubrachyura</taxon>
        <taxon>Portunoidea</taxon>
        <taxon>Portunidae</taxon>
        <taxon>Portuninae</taxon>
        <taxon>Portunus</taxon>
    </lineage>
</organism>
<protein>
    <submittedName>
        <fullName evidence="1">Uncharacterized protein</fullName>
    </submittedName>
</protein>
<sequence length="74" mass="8428">MHNHNKRGQGETSTALLITTTQLPWQHLQEHTSMRARAWADLKGFAFLGTVARRGTRWAVIRQGTSISRVTNRD</sequence>
<proteinExistence type="predicted"/>
<accession>A0A5B7IYE7</accession>